<accession>A0A0E9VC32</accession>
<name>A0A0E9VC32_ANGAN</name>
<organism evidence="1">
    <name type="scientific">Anguilla anguilla</name>
    <name type="common">European freshwater eel</name>
    <name type="synonym">Muraena anguilla</name>
    <dbReference type="NCBI Taxonomy" id="7936"/>
    <lineage>
        <taxon>Eukaryota</taxon>
        <taxon>Metazoa</taxon>
        <taxon>Chordata</taxon>
        <taxon>Craniata</taxon>
        <taxon>Vertebrata</taxon>
        <taxon>Euteleostomi</taxon>
        <taxon>Actinopterygii</taxon>
        <taxon>Neopterygii</taxon>
        <taxon>Teleostei</taxon>
        <taxon>Anguilliformes</taxon>
        <taxon>Anguillidae</taxon>
        <taxon>Anguilla</taxon>
    </lineage>
</organism>
<reference evidence="1" key="1">
    <citation type="submission" date="2014-11" db="EMBL/GenBank/DDBJ databases">
        <authorList>
            <person name="Amaro Gonzalez C."/>
        </authorList>
    </citation>
    <scope>NUCLEOTIDE SEQUENCE</scope>
</reference>
<dbReference type="EMBL" id="GBXM01033557">
    <property type="protein sequence ID" value="JAH75020.1"/>
    <property type="molecule type" value="Transcribed_RNA"/>
</dbReference>
<protein>
    <submittedName>
        <fullName evidence="1">Uncharacterized protein</fullName>
    </submittedName>
</protein>
<dbReference type="AlphaFoldDB" id="A0A0E9VC32"/>
<reference evidence="1" key="2">
    <citation type="journal article" date="2015" name="Fish Shellfish Immunol.">
        <title>Early steps in the European eel (Anguilla anguilla)-Vibrio vulnificus interaction in the gills: Role of the RtxA13 toxin.</title>
        <authorList>
            <person name="Callol A."/>
            <person name="Pajuelo D."/>
            <person name="Ebbesson L."/>
            <person name="Teles M."/>
            <person name="MacKenzie S."/>
            <person name="Amaro C."/>
        </authorList>
    </citation>
    <scope>NUCLEOTIDE SEQUENCE</scope>
</reference>
<proteinExistence type="predicted"/>
<sequence>MSHGRVRGSRIRMNVRLLRCLAVHP</sequence>
<evidence type="ECO:0000313" key="1">
    <source>
        <dbReference type="EMBL" id="JAH75020.1"/>
    </source>
</evidence>